<name>A0A562QHJ7_9BACI</name>
<organism evidence="3 4">
    <name type="scientific">Halalkalibacter nanhaiisediminis</name>
    <dbReference type="NCBI Taxonomy" id="688079"/>
    <lineage>
        <taxon>Bacteria</taxon>
        <taxon>Bacillati</taxon>
        <taxon>Bacillota</taxon>
        <taxon>Bacilli</taxon>
        <taxon>Bacillales</taxon>
        <taxon>Bacillaceae</taxon>
        <taxon>Halalkalibacter</taxon>
    </lineage>
</organism>
<reference evidence="3 4" key="1">
    <citation type="journal article" date="2015" name="Stand. Genomic Sci.">
        <title>Genomic Encyclopedia of Bacterial and Archaeal Type Strains, Phase III: the genomes of soil and plant-associated and newly described type strains.</title>
        <authorList>
            <person name="Whitman W.B."/>
            <person name="Woyke T."/>
            <person name="Klenk H.P."/>
            <person name="Zhou Y."/>
            <person name="Lilburn T.G."/>
            <person name="Beck B.J."/>
            <person name="De Vos P."/>
            <person name="Vandamme P."/>
            <person name="Eisen J.A."/>
            <person name="Garrity G."/>
            <person name="Hugenholtz P."/>
            <person name="Kyrpides N.C."/>
        </authorList>
    </citation>
    <scope>NUCLEOTIDE SEQUENCE [LARGE SCALE GENOMIC DNA]</scope>
    <source>
        <strain evidence="3 4">CGMCC 1.10116</strain>
    </source>
</reference>
<evidence type="ECO:0000256" key="2">
    <source>
        <dbReference type="SAM" id="Coils"/>
    </source>
</evidence>
<dbReference type="RefSeq" id="WP_144450430.1">
    <property type="nucleotide sequence ID" value="NZ_VLKZ01000005.1"/>
</dbReference>
<protein>
    <submittedName>
        <fullName evidence="3">Phage shock protein A (PspA) family protein</fullName>
    </submittedName>
</protein>
<evidence type="ECO:0000313" key="3">
    <source>
        <dbReference type="EMBL" id="TWI56227.1"/>
    </source>
</evidence>
<evidence type="ECO:0000256" key="1">
    <source>
        <dbReference type="ARBA" id="ARBA00043985"/>
    </source>
</evidence>
<gene>
    <name evidence="3" type="ORF">IQ10_02118</name>
</gene>
<comment type="similarity">
    <text evidence="1">Belongs to the PspA/Vipp/IM30 family.</text>
</comment>
<dbReference type="PANTHER" id="PTHR31088:SF6">
    <property type="entry name" value="PHAGE SHOCK PROTEIN A"/>
    <property type="match status" value="1"/>
</dbReference>
<dbReference type="EMBL" id="VLKZ01000005">
    <property type="protein sequence ID" value="TWI56227.1"/>
    <property type="molecule type" value="Genomic_DNA"/>
</dbReference>
<dbReference type="PANTHER" id="PTHR31088">
    <property type="entry name" value="MEMBRANE-ASSOCIATED PROTEIN VIPP1, CHLOROPLASTIC"/>
    <property type="match status" value="1"/>
</dbReference>
<dbReference type="Proteomes" id="UP000315711">
    <property type="component" value="Unassembled WGS sequence"/>
</dbReference>
<accession>A0A562QHJ7</accession>
<dbReference type="OrthoDB" id="9779630at2"/>
<comment type="caution">
    <text evidence="3">The sequence shown here is derived from an EMBL/GenBank/DDBJ whole genome shotgun (WGS) entry which is preliminary data.</text>
</comment>
<keyword evidence="2" id="KW-0175">Coiled coil</keyword>
<feature type="coiled-coil region" evidence="2">
    <location>
        <begin position="32"/>
        <end position="175"/>
    </location>
</feature>
<dbReference type="Pfam" id="PF04012">
    <property type="entry name" value="PspA_IM30"/>
    <property type="match status" value="1"/>
</dbReference>
<keyword evidence="4" id="KW-1185">Reference proteome</keyword>
<dbReference type="InterPro" id="IPR007157">
    <property type="entry name" value="PspA_VIPP1"/>
</dbReference>
<sequence length="217" mass="25875">MVMTRINRFFKAYIHEGLDRMEDPVIMVKQYMRDMKEDIQTLEAQIEKHVALEHSLTQNLQAAKELVERREQQARIALEAENDDLARRALFSKKDAFEQVNRYEEMLEKNRAQIKERKQELEQLQLKYGQLRDRKLELILRVQAVKANQQMKQTKQKYDQKGSKIESEFERMEERVIDLEWKSGSKTAVEVMSKDKAHSEEIEAQLTQMKTKMELRG</sequence>
<proteinExistence type="inferred from homology"/>
<dbReference type="AlphaFoldDB" id="A0A562QHJ7"/>
<evidence type="ECO:0000313" key="4">
    <source>
        <dbReference type="Proteomes" id="UP000315711"/>
    </source>
</evidence>